<name>A0ABS7VFC2_9GAMM</name>
<comment type="caution">
    <text evidence="2">The sequence shown here is derived from an EMBL/GenBank/DDBJ whole genome shotgun (WGS) entry which is preliminary data.</text>
</comment>
<evidence type="ECO:0000313" key="3">
    <source>
        <dbReference type="Proteomes" id="UP000774958"/>
    </source>
</evidence>
<evidence type="ECO:0000256" key="1">
    <source>
        <dbReference type="SAM" id="SignalP"/>
    </source>
</evidence>
<organism evidence="2 3">
    <name type="scientific">Aeromonas schubertii</name>
    <dbReference type="NCBI Taxonomy" id="652"/>
    <lineage>
        <taxon>Bacteria</taxon>
        <taxon>Pseudomonadati</taxon>
        <taxon>Pseudomonadota</taxon>
        <taxon>Gammaproteobacteria</taxon>
        <taxon>Aeromonadales</taxon>
        <taxon>Aeromonadaceae</taxon>
        <taxon>Aeromonas</taxon>
    </lineage>
</organism>
<keyword evidence="3" id="KW-1185">Reference proteome</keyword>
<evidence type="ECO:0000313" key="2">
    <source>
        <dbReference type="EMBL" id="MBZ6068078.1"/>
    </source>
</evidence>
<dbReference type="EMBL" id="JAIRBT010000033">
    <property type="protein sequence ID" value="MBZ6068078.1"/>
    <property type="molecule type" value="Genomic_DNA"/>
</dbReference>
<protein>
    <submittedName>
        <fullName evidence="2">Transglutaminase domain-containing protein</fullName>
    </submittedName>
</protein>
<gene>
    <name evidence="2" type="ORF">LA374_17975</name>
</gene>
<proteinExistence type="predicted"/>
<sequence>MTMRLLPLICLLPLLVTAKQLSFTHQGEEVRVRWEQGKEAKSLSYQLAPGKIPPLIAFPPERFRREILQGLLQQGQRQFPTVAFRLGRDGELNLSARRQESVNQAMEWLNKRRPELEQAWLSRYYFQTFTDPAGAEAVKQDHVRIAMESREELAPLASQLKQEGGDEMAARRKSAEAVLAFVQAIPYALLDNSGVRGGRGFLSPRQVLLQNRGDCDSKVTLMAALLGQIHPEMRQLMIFTPDHALLGLALPASAGEQKLEWEGENYLLMEPTGPAELPIGQLARTSQVMVESGQFRAQPVQATVRNSTASR</sequence>
<accession>A0ABS7VFC2</accession>
<reference evidence="2 3" key="1">
    <citation type="submission" date="2021-09" db="EMBL/GenBank/DDBJ databases">
        <title>Aeromonas schubertii isolated from Asian sea bass.</title>
        <authorList>
            <person name="Pinpimai K."/>
        </authorList>
    </citation>
    <scope>NUCLEOTIDE SEQUENCE [LARGE SCALE GENOMIC DNA]</scope>
    <source>
        <strain evidence="2 3">CHULA2021a</strain>
    </source>
</reference>
<feature type="chain" id="PRO_5046779496" evidence="1">
    <location>
        <begin position="19"/>
        <end position="311"/>
    </location>
</feature>
<feature type="signal peptide" evidence="1">
    <location>
        <begin position="1"/>
        <end position="18"/>
    </location>
</feature>
<dbReference type="Proteomes" id="UP000774958">
    <property type="component" value="Unassembled WGS sequence"/>
</dbReference>
<keyword evidence="1" id="KW-0732">Signal</keyword>